<comment type="caution">
    <text evidence="1">The sequence shown here is derived from an EMBL/GenBank/DDBJ whole genome shotgun (WGS) entry which is preliminary data.</text>
</comment>
<dbReference type="OrthoDB" id="9800788at2"/>
<proteinExistence type="predicted"/>
<dbReference type="EMBL" id="MZMT01000005">
    <property type="protein sequence ID" value="PIO46204.1"/>
    <property type="molecule type" value="Genomic_DNA"/>
</dbReference>
<dbReference type="Proteomes" id="UP000232163">
    <property type="component" value="Unassembled WGS sequence"/>
</dbReference>
<dbReference type="KEGG" id="pht:BLM14_21990"/>
<keyword evidence="2" id="KW-1185">Reference proteome</keyword>
<organism evidence="1 2">
    <name type="scientific">Phyllobacterium zundukense</name>
    <dbReference type="NCBI Taxonomy" id="1867719"/>
    <lineage>
        <taxon>Bacteria</taxon>
        <taxon>Pseudomonadati</taxon>
        <taxon>Pseudomonadota</taxon>
        <taxon>Alphaproteobacteria</taxon>
        <taxon>Hyphomicrobiales</taxon>
        <taxon>Phyllobacteriaceae</taxon>
        <taxon>Phyllobacterium</taxon>
    </lineage>
</organism>
<reference evidence="1 2" key="1">
    <citation type="journal article" date="2017" name="Int J Environ Stud">
        <title>Does the Miocene-Pliocene relict legume Oxytropis triphylla form nitrogen-fixing nodules with a combination of bacterial strains?</title>
        <authorList>
            <person name="Safronova V."/>
            <person name="Belimov A."/>
            <person name="Sazanova A."/>
            <person name="Kuznetsova I."/>
            <person name="Popova J."/>
            <person name="Andronov E."/>
            <person name="Verkhozina A."/>
            <person name="Tikhonovich I."/>
        </authorList>
    </citation>
    <scope>NUCLEOTIDE SEQUENCE [LARGE SCALE GENOMIC DNA]</scope>
    <source>
        <strain evidence="1 2">Tri-38</strain>
    </source>
</reference>
<dbReference type="InterPro" id="IPR007948">
    <property type="entry name" value="DUF736"/>
</dbReference>
<evidence type="ECO:0008006" key="3">
    <source>
        <dbReference type="Google" id="ProtNLM"/>
    </source>
</evidence>
<name>A0A2N9W386_9HYPH</name>
<dbReference type="Pfam" id="PF05284">
    <property type="entry name" value="DUF736"/>
    <property type="match status" value="1"/>
</dbReference>
<accession>A0A2N9W386</accession>
<evidence type="ECO:0000313" key="1">
    <source>
        <dbReference type="EMBL" id="PIO46204.1"/>
    </source>
</evidence>
<dbReference type="AlphaFoldDB" id="A0A2N9W386"/>
<dbReference type="RefSeq" id="WP_100002050.1">
    <property type="nucleotide sequence ID" value="NZ_CP017941.1"/>
</dbReference>
<protein>
    <recommendedName>
        <fullName evidence="3">DUF736 domain-containing protein</fullName>
    </recommendedName>
</protein>
<sequence>MASTLATLSRTENGFRGTLSTLTIKAPIAVLENRTKKDGSDEPDFRVIATKNGFEVGAAWTRTTKTSGKEYISVSLTAPEFGKIFANIAQAPGGKEDEYVMIWNPGEN</sequence>
<evidence type="ECO:0000313" key="2">
    <source>
        <dbReference type="Proteomes" id="UP000232163"/>
    </source>
</evidence>
<gene>
    <name evidence="1" type="ORF">B5P45_03605</name>
</gene>